<proteinExistence type="predicted"/>
<protein>
    <submittedName>
        <fullName evidence="2">Uncharacterized protein</fullName>
    </submittedName>
</protein>
<dbReference type="Proteomes" id="UP001372834">
    <property type="component" value="Unassembled WGS sequence"/>
</dbReference>
<evidence type="ECO:0000313" key="3">
    <source>
        <dbReference type="Proteomes" id="UP001372834"/>
    </source>
</evidence>
<evidence type="ECO:0000256" key="1">
    <source>
        <dbReference type="SAM" id="MobiDB-lite"/>
    </source>
</evidence>
<name>A0AAN8P0Q9_POLSC</name>
<reference evidence="2 3" key="1">
    <citation type="submission" date="2023-10" db="EMBL/GenBank/DDBJ databases">
        <title>Genomes of two closely related lineages of the louse Polyplax serrata with different host specificities.</title>
        <authorList>
            <person name="Martinu J."/>
            <person name="Tarabai H."/>
            <person name="Stefka J."/>
            <person name="Hypsa V."/>
        </authorList>
    </citation>
    <scope>NUCLEOTIDE SEQUENCE [LARGE SCALE GENOMIC DNA]</scope>
    <source>
        <strain evidence="2">HR10_N</strain>
    </source>
</reference>
<evidence type="ECO:0000313" key="2">
    <source>
        <dbReference type="EMBL" id="KAK6625678.1"/>
    </source>
</evidence>
<dbReference type="AlphaFoldDB" id="A0AAN8P0Q9"/>
<gene>
    <name evidence="2" type="ORF">RUM43_005977</name>
</gene>
<comment type="caution">
    <text evidence="2">The sequence shown here is derived from an EMBL/GenBank/DDBJ whole genome shotgun (WGS) entry which is preliminary data.</text>
</comment>
<accession>A0AAN8P0Q9</accession>
<organism evidence="2 3">
    <name type="scientific">Polyplax serrata</name>
    <name type="common">Common mouse louse</name>
    <dbReference type="NCBI Taxonomy" id="468196"/>
    <lineage>
        <taxon>Eukaryota</taxon>
        <taxon>Metazoa</taxon>
        <taxon>Ecdysozoa</taxon>
        <taxon>Arthropoda</taxon>
        <taxon>Hexapoda</taxon>
        <taxon>Insecta</taxon>
        <taxon>Pterygota</taxon>
        <taxon>Neoptera</taxon>
        <taxon>Paraneoptera</taxon>
        <taxon>Psocodea</taxon>
        <taxon>Troctomorpha</taxon>
        <taxon>Phthiraptera</taxon>
        <taxon>Anoplura</taxon>
        <taxon>Polyplacidae</taxon>
        <taxon>Polyplax</taxon>
    </lineage>
</organism>
<sequence length="137" mass="15420">MIICERGEPSSRGKNKSEYDCPEFTPKKVSPFLAVGGVKKKSTRNSGGGKNFEQNIEISSKNQTFCSPPKCNKFCCRYVIGLGEDLGWVLSTGGYAKPSDVLLSTPGRLYHPRDRVFKKKKKKKTKRQLEKQKTKKT</sequence>
<feature type="compositionally biased region" description="Basic and acidic residues" evidence="1">
    <location>
        <begin position="127"/>
        <end position="137"/>
    </location>
</feature>
<dbReference type="EMBL" id="JAWJWE010000037">
    <property type="protein sequence ID" value="KAK6625678.1"/>
    <property type="molecule type" value="Genomic_DNA"/>
</dbReference>
<feature type="compositionally biased region" description="Basic residues" evidence="1">
    <location>
        <begin position="116"/>
        <end position="126"/>
    </location>
</feature>
<feature type="region of interest" description="Disordered" evidence="1">
    <location>
        <begin position="112"/>
        <end position="137"/>
    </location>
</feature>